<dbReference type="SFLD" id="SFLDG01151">
    <property type="entry name" value="Main.2:_Nu-like"/>
    <property type="match status" value="1"/>
</dbReference>
<dbReference type="AlphaFoldDB" id="A0A918N5H2"/>
<dbReference type="Pfam" id="PF00043">
    <property type="entry name" value="GST_C"/>
    <property type="match status" value="1"/>
</dbReference>
<proteinExistence type="predicted"/>
<dbReference type="SFLD" id="SFLDS00019">
    <property type="entry name" value="Glutathione_Transferase_(cytos"/>
    <property type="match status" value="1"/>
</dbReference>
<dbReference type="SUPFAM" id="SSF47616">
    <property type="entry name" value="GST C-terminal domain-like"/>
    <property type="match status" value="1"/>
</dbReference>
<evidence type="ECO:0000313" key="3">
    <source>
        <dbReference type="EMBL" id="GGX39205.1"/>
    </source>
</evidence>
<dbReference type="InterPro" id="IPR040079">
    <property type="entry name" value="Glutathione_S-Trfase"/>
</dbReference>
<dbReference type="InterPro" id="IPR004046">
    <property type="entry name" value="GST_C"/>
</dbReference>
<dbReference type="PROSITE" id="PS50404">
    <property type="entry name" value="GST_NTER"/>
    <property type="match status" value="1"/>
</dbReference>
<dbReference type="Proteomes" id="UP000626148">
    <property type="component" value="Unassembled WGS sequence"/>
</dbReference>
<organism evidence="3 4">
    <name type="scientific">Saccharospirillum salsuginis</name>
    <dbReference type="NCBI Taxonomy" id="418750"/>
    <lineage>
        <taxon>Bacteria</taxon>
        <taxon>Pseudomonadati</taxon>
        <taxon>Pseudomonadota</taxon>
        <taxon>Gammaproteobacteria</taxon>
        <taxon>Oceanospirillales</taxon>
        <taxon>Saccharospirillaceae</taxon>
        <taxon>Saccharospirillum</taxon>
    </lineage>
</organism>
<evidence type="ECO:0000259" key="2">
    <source>
        <dbReference type="PROSITE" id="PS50405"/>
    </source>
</evidence>
<dbReference type="InterPro" id="IPR036282">
    <property type="entry name" value="Glutathione-S-Trfase_C_sf"/>
</dbReference>
<dbReference type="PANTHER" id="PTHR44051:SF8">
    <property type="entry name" value="GLUTATHIONE S-TRANSFERASE GSTA"/>
    <property type="match status" value="1"/>
</dbReference>
<evidence type="ECO:0000259" key="1">
    <source>
        <dbReference type="PROSITE" id="PS50404"/>
    </source>
</evidence>
<comment type="caution">
    <text evidence="3">The sequence shown here is derived from an EMBL/GenBank/DDBJ whole genome shotgun (WGS) entry which is preliminary data.</text>
</comment>
<feature type="domain" description="GST N-terminal" evidence="1">
    <location>
        <begin position="13"/>
        <end position="100"/>
    </location>
</feature>
<accession>A0A918N5H2</accession>
<dbReference type="SFLD" id="SFLDG00358">
    <property type="entry name" value="Main_(cytGST)"/>
    <property type="match status" value="1"/>
</dbReference>
<dbReference type="PANTHER" id="PTHR44051">
    <property type="entry name" value="GLUTATHIONE S-TRANSFERASE-RELATED"/>
    <property type="match status" value="1"/>
</dbReference>
<dbReference type="Pfam" id="PF13417">
    <property type="entry name" value="GST_N_3"/>
    <property type="match status" value="1"/>
</dbReference>
<dbReference type="CDD" id="cd03048">
    <property type="entry name" value="GST_N_Ure2p_like"/>
    <property type="match status" value="1"/>
</dbReference>
<sequence length="227" mass="26150">MIEFPKRWPVENPDILQLYSMATPNGQKVSIMLEEAGIPYEAHLVHIGQNHQFDEDYLKINPNNKIPTIIDPNGPGGERFALMESGAILMYLADKSGQFLPKDETRRWETLQWLFFQMGHVGPMFGQFGHFYKFAADKTTDSYGVERYTKETQRLLGVLDKRLEGREWIMGDELTIADMAIAPWVKCIDFYDGHETLGTDQFKNVMAYTQRFYDRPLVQKGSKVCAP</sequence>
<evidence type="ECO:0000313" key="4">
    <source>
        <dbReference type="Proteomes" id="UP000626148"/>
    </source>
</evidence>
<dbReference type="InterPro" id="IPR010987">
    <property type="entry name" value="Glutathione-S-Trfase_C-like"/>
</dbReference>
<dbReference type="EMBL" id="BMXR01000001">
    <property type="protein sequence ID" value="GGX39205.1"/>
    <property type="molecule type" value="Genomic_DNA"/>
</dbReference>
<gene>
    <name evidence="3" type="ORF">GCM10007392_01920</name>
</gene>
<feature type="domain" description="GST C-terminal" evidence="2">
    <location>
        <begin position="103"/>
        <end position="227"/>
    </location>
</feature>
<dbReference type="RefSeq" id="WP_189606622.1">
    <property type="nucleotide sequence ID" value="NZ_BMXR01000001.1"/>
</dbReference>
<dbReference type="SUPFAM" id="SSF52833">
    <property type="entry name" value="Thioredoxin-like"/>
    <property type="match status" value="1"/>
</dbReference>
<reference evidence="3" key="2">
    <citation type="submission" date="2020-09" db="EMBL/GenBank/DDBJ databases">
        <authorList>
            <person name="Sun Q."/>
            <person name="Kim S."/>
        </authorList>
    </citation>
    <scope>NUCLEOTIDE SEQUENCE</scope>
    <source>
        <strain evidence="3">KCTC 22169</strain>
    </source>
</reference>
<name>A0A918N5H2_9GAMM</name>
<dbReference type="InterPro" id="IPR004045">
    <property type="entry name" value="Glutathione_S-Trfase_N"/>
</dbReference>
<dbReference type="Gene3D" id="1.20.1050.10">
    <property type="match status" value="1"/>
</dbReference>
<reference evidence="3" key="1">
    <citation type="journal article" date="2014" name="Int. J. Syst. Evol. Microbiol.">
        <title>Complete genome sequence of Corynebacterium casei LMG S-19264T (=DSM 44701T), isolated from a smear-ripened cheese.</title>
        <authorList>
            <consortium name="US DOE Joint Genome Institute (JGI-PGF)"/>
            <person name="Walter F."/>
            <person name="Albersmeier A."/>
            <person name="Kalinowski J."/>
            <person name="Ruckert C."/>
        </authorList>
    </citation>
    <scope>NUCLEOTIDE SEQUENCE</scope>
    <source>
        <strain evidence="3">KCTC 22169</strain>
    </source>
</reference>
<keyword evidence="4" id="KW-1185">Reference proteome</keyword>
<dbReference type="PROSITE" id="PS50405">
    <property type="entry name" value="GST_CTER"/>
    <property type="match status" value="1"/>
</dbReference>
<dbReference type="InterPro" id="IPR036249">
    <property type="entry name" value="Thioredoxin-like_sf"/>
</dbReference>
<dbReference type="Gene3D" id="3.40.30.10">
    <property type="entry name" value="Glutaredoxin"/>
    <property type="match status" value="1"/>
</dbReference>
<protein>
    <submittedName>
        <fullName evidence="3">Glutathione S-transferase</fullName>
    </submittedName>
</protein>